<dbReference type="Proteomes" id="UP000031030">
    <property type="component" value="Unassembled WGS sequence"/>
</dbReference>
<name>A0A0B2AAG2_9MICO</name>
<dbReference type="OrthoDB" id="9769590at2"/>
<dbReference type="PANTHER" id="PTHR38442">
    <property type="entry name" value="INNER MEMBRANE PROTEIN-RELATED"/>
    <property type="match status" value="1"/>
</dbReference>
<dbReference type="Pfam" id="PF04286">
    <property type="entry name" value="DUF445"/>
    <property type="match status" value="1"/>
</dbReference>
<dbReference type="PANTHER" id="PTHR38442:SF1">
    <property type="entry name" value="INNER MEMBRANE PROTEIN"/>
    <property type="match status" value="1"/>
</dbReference>
<dbReference type="AlphaFoldDB" id="A0A0B2AAG2"/>
<dbReference type="RefSeq" id="WP_039397202.1">
    <property type="nucleotide sequence ID" value="NZ_JTDK01000006.1"/>
</dbReference>
<comment type="caution">
    <text evidence="2">The sequence shown here is derived from an EMBL/GenBank/DDBJ whole genome shotgun (WGS) entry which is preliminary data.</text>
</comment>
<organism evidence="2 3">
    <name type="scientific">Microbacterium mangrovi</name>
    <dbReference type="NCBI Taxonomy" id="1348253"/>
    <lineage>
        <taxon>Bacteria</taxon>
        <taxon>Bacillati</taxon>
        <taxon>Actinomycetota</taxon>
        <taxon>Actinomycetes</taxon>
        <taxon>Micrococcales</taxon>
        <taxon>Microbacteriaceae</taxon>
        <taxon>Microbacterium</taxon>
    </lineage>
</organism>
<keyword evidence="1" id="KW-0472">Membrane</keyword>
<dbReference type="STRING" id="1348253.LK09_06235"/>
<dbReference type="InterPro" id="IPR007383">
    <property type="entry name" value="DUF445"/>
</dbReference>
<evidence type="ECO:0000313" key="3">
    <source>
        <dbReference type="Proteomes" id="UP000031030"/>
    </source>
</evidence>
<dbReference type="EMBL" id="JTDK01000006">
    <property type="protein sequence ID" value="KHK98567.1"/>
    <property type="molecule type" value="Genomic_DNA"/>
</dbReference>
<feature type="transmembrane region" description="Helical" evidence="1">
    <location>
        <begin position="401"/>
        <end position="422"/>
    </location>
</feature>
<dbReference type="GO" id="GO:0005886">
    <property type="term" value="C:plasma membrane"/>
    <property type="evidence" value="ECO:0007669"/>
    <property type="project" value="TreeGrafter"/>
</dbReference>
<keyword evidence="1" id="KW-1133">Transmembrane helix</keyword>
<proteinExistence type="predicted"/>
<evidence type="ECO:0000313" key="2">
    <source>
        <dbReference type="EMBL" id="KHK98567.1"/>
    </source>
</evidence>
<gene>
    <name evidence="2" type="ORF">LK09_06235</name>
</gene>
<sequence length="425" mass="45843">MPRTPTSLLSPADRERLRALRRMKSVCLGALIGLALVFAISFALEAQVTWLQYVRAAAEGGMVGALADWFAVTALFRHPLGLPIPHTAIIPTRKDEIGRSLGEFVETNFLSTDAVRTKLAATPMAERLGTWLAEPEHAARVVQEASGVASGILRALSDDDVQEVLEQLAREHLLEPEWGPAAGAWLERVVAADAHRAAVDLAVDSVATWLDANRAAFDGLVSRRLPSWVPSVAHRFVDETVYREAVGFVQAVQDDPQHPARAAIDGYLDRLAGALQEDPAMIARVEGAKRAVFDSPRVRELAAQAWDAAKTGLLTALGDPHSALRSRAVSAVADIGARLAADPALQHRVDTWLTDAAVAAVGRYRHDIASIIVETVERWDPAETTEKIELMVGRDLQYIRLNGTIVGAIAGLVIFTVAHALIPVG</sequence>
<protein>
    <submittedName>
        <fullName evidence="2">Membrane protein</fullName>
    </submittedName>
</protein>
<reference evidence="2 3" key="1">
    <citation type="submission" date="2014-11" db="EMBL/GenBank/DDBJ databases">
        <title>Genome sequence of Microbacterium mangrovi MUSC 115(T).</title>
        <authorList>
            <person name="Lee L.-H."/>
        </authorList>
    </citation>
    <scope>NUCLEOTIDE SEQUENCE [LARGE SCALE GENOMIC DNA]</scope>
    <source>
        <strain evidence="2 3">MUSC 115</strain>
    </source>
</reference>
<keyword evidence="1" id="KW-0812">Transmembrane</keyword>
<accession>A0A0B2AAG2</accession>
<evidence type="ECO:0000256" key="1">
    <source>
        <dbReference type="SAM" id="Phobius"/>
    </source>
</evidence>
<keyword evidence="3" id="KW-1185">Reference proteome</keyword>